<dbReference type="InterPro" id="IPR001104">
    <property type="entry name" value="3-oxo-5_a-steroid_4-DH_C"/>
</dbReference>
<feature type="transmembrane region" description="Helical" evidence="18">
    <location>
        <begin position="109"/>
        <end position="127"/>
    </location>
</feature>
<dbReference type="GO" id="GO:0007548">
    <property type="term" value="P:sex differentiation"/>
    <property type="evidence" value="ECO:0007669"/>
    <property type="project" value="UniProtKB-KW"/>
</dbReference>
<comment type="catalytic activity">
    <reaction evidence="18">
        <text>a 3-oxo-5alpha-steroid + NADP(+) = a 3-oxo-Delta(4)-steroid + NADPH + H(+)</text>
        <dbReference type="Rhea" id="RHEA:54384"/>
        <dbReference type="ChEBI" id="CHEBI:13601"/>
        <dbReference type="ChEBI" id="CHEBI:15378"/>
        <dbReference type="ChEBI" id="CHEBI:47909"/>
        <dbReference type="ChEBI" id="CHEBI:57783"/>
        <dbReference type="ChEBI" id="CHEBI:58349"/>
        <dbReference type="EC" id="1.3.1.22"/>
    </reaction>
</comment>
<comment type="function">
    <text evidence="14">Converts testosterone into 5-alpha-dihydrotestosterone and progesterone or corticosterone into their corresponding 5-alpha-3-oxosteroids. It plays a central role in sexual differentiation and androgen physiology.</text>
</comment>
<dbReference type="AlphaFoldDB" id="A0A267ES51"/>
<evidence type="ECO:0000256" key="7">
    <source>
        <dbReference type="ARBA" id="ARBA00022848"/>
    </source>
</evidence>
<evidence type="ECO:0000256" key="14">
    <source>
        <dbReference type="ARBA" id="ARBA00037789"/>
    </source>
</evidence>
<evidence type="ECO:0000256" key="18">
    <source>
        <dbReference type="PIRNR" id="PIRNR015596"/>
    </source>
</evidence>
<evidence type="ECO:0000256" key="11">
    <source>
        <dbReference type="ARBA" id="ARBA00023002"/>
    </source>
</evidence>
<keyword evidence="5" id="KW-0221">Differentiation</keyword>
<evidence type="ECO:0000256" key="3">
    <source>
        <dbReference type="ARBA" id="ARBA00007742"/>
    </source>
</evidence>
<comment type="catalytic activity">
    <reaction evidence="16">
        <text>androst-4-ene-3,17-dione + NADPH + H(+) = 5alpha-androstan-3,17-dione + NADP(+)</text>
        <dbReference type="Rhea" id="RHEA:50816"/>
        <dbReference type="ChEBI" id="CHEBI:15378"/>
        <dbReference type="ChEBI" id="CHEBI:15994"/>
        <dbReference type="ChEBI" id="CHEBI:16422"/>
        <dbReference type="ChEBI" id="CHEBI:57783"/>
        <dbReference type="ChEBI" id="CHEBI:58349"/>
    </reaction>
    <physiologicalReaction direction="left-to-right" evidence="16">
        <dbReference type="Rhea" id="RHEA:50817"/>
    </physiologicalReaction>
</comment>
<reference evidence="20 21" key="1">
    <citation type="submission" date="2017-06" db="EMBL/GenBank/DDBJ databases">
        <title>A platform for efficient transgenesis in Macrostomum lignano, a flatworm model organism for stem cell research.</title>
        <authorList>
            <person name="Berezikov E."/>
        </authorList>
    </citation>
    <scope>NUCLEOTIDE SEQUENCE [LARGE SCALE GENOMIC DNA]</scope>
    <source>
        <strain evidence="20">DV1</strain>
        <tissue evidence="20">Whole organism</tissue>
    </source>
</reference>
<evidence type="ECO:0000256" key="1">
    <source>
        <dbReference type="ARBA" id="ARBA00004154"/>
    </source>
</evidence>
<keyword evidence="21" id="KW-1185">Reference proteome</keyword>
<dbReference type="Pfam" id="PF02544">
    <property type="entry name" value="Steroid_dh"/>
    <property type="match status" value="1"/>
</dbReference>
<dbReference type="PANTHER" id="PTHR10556">
    <property type="entry name" value="3-OXO-5-ALPHA-STEROID 4-DEHYDROGENASE"/>
    <property type="match status" value="1"/>
</dbReference>
<keyword evidence="7" id="KW-0492">Microsome</keyword>
<keyword evidence="10 18" id="KW-1133">Transmembrane helix</keyword>
<dbReference type="FunFam" id="1.20.120.1630:FF:000002">
    <property type="entry name" value="Steroid 5 alpha-reductase 1"/>
    <property type="match status" value="1"/>
</dbReference>
<evidence type="ECO:0000256" key="10">
    <source>
        <dbReference type="ARBA" id="ARBA00022989"/>
    </source>
</evidence>
<evidence type="ECO:0000256" key="12">
    <source>
        <dbReference type="ARBA" id="ARBA00023098"/>
    </source>
</evidence>
<dbReference type="InterPro" id="IPR039357">
    <property type="entry name" value="SRD5A/TECR"/>
</dbReference>
<proteinExistence type="inferred from homology"/>
<evidence type="ECO:0000259" key="19">
    <source>
        <dbReference type="Pfam" id="PF02544"/>
    </source>
</evidence>
<comment type="caution">
    <text evidence="20">The sequence shown here is derived from an EMBL/GenBank/DDBJ whole genome shotgun (WGS) entry which is preliminary data.</text>
</comment>
<dbReference type="GO" id="GO:0006702">
    <property type="term" value="P:androgen biosynthetic process"/>
    <property type="evidence" value="ECO:0007669"/>
    <property type="project" value="UniProtKB-ARBA"/>
</dbReference>
<dbReference type="GO" id="GO:0030154">
    <property type="term" value="P:cell differentiation"/>
    <property type="evidence" value="ECO:0007669"/>
    <property type="project" value="UniProtKB-KW"/>
</dbReference>
<evidence type="ECO:0000256" key="2">
    <source>
        <dbReference type="ARBA" id="ARBA00004477"/>
    </source>
</evidence>
<comment type="similarity">
    <text evidence="3 18">Belongs to the steroid 5-alpha reductase family.</text>
</comment>
<evidence type="ECO:0000256" key="6">
    <source>
        <dbReference type="ARBA" id="ARBA00022824"/>
    </source>
</evidence>
<feature type="transmembrane region" description="Helical" evidence="18">
    <location>
        <begin position="7"/>
        <end position="28"/>
    </location>
</feature>
<evidence type="ECO:0000256" key="15">
    <source>
        <dbReference type="ARBA" id="ARBA00048292"/>
    </source>
</evidence>
<keyword evidence="8" id="KW-0521">NADP</keyword>
<sequence>MIHSELLFYLSMTMIVSGIVAFFVLLFVPSPYGRNANSAFGPPVPAKIAWLIQEIPAFLIPVYFIIELLFFKTSDSSNVRDAVLLLAPFILHYFQRSLIYPMLIRGGKPMPAVPFLLAFIFCIYNGYLQSSYIINYGYFHWDFISAAGYALFAAGMAGNIHSDQILRSLRKPGETGYKIPHGGLFSLVSGANFLAEIVEWTGFALLNHSLPAVAFALFTAANTAPRAWHHHLWYLKKFGDEYPKNRKAILPYLI</sequence>
<dbReference type="GO" id="GO:0005789">
    <property type="term" value="C:endoplasmic reticulum membrane"/>
    <property type="evidence" value="ECO:0007669"/>
    <property type="project" value="UniProtKB-SubCell"/>
</dbReference>
<dbReference type="PROSITE" id="PS50244">
    <property type="entry name" value="S5A_REDUCTASE"/>
    <property type="match status" value="1"/>
</dbReference>
<comment type="subcellular location">
    <subcellularLocation>
        <location evidence="2">Endoplasmic reticulum membrane</location>
        <topology evidence="2">Multi-pass membrane protein</topology>
    </subcellularLocation>
    <subcellularLocation>
        <location evidence="1">Microsome membrane</location>
        <topology evidence="1">Multi-pass membrane protein</topology>
    </subcellularLocation>
</comment>
<feature type="domain" description="3-oxo-5-alpha-steroid 4-dehydrogenase C-terminal" evidence="19">
    <location>
        <begin position="109"/>
        <end position="253"/>
    </location>
</feature>
<evidence type="ECO:0000256" key="16">
    <source>
        <dbReference type="ARBA" id="ARBA00049166"/>
    </source>
</evidence>
<dbReference type="EMBL" id="NIVC01001757">
    <property type="protein sequence ID" value="PAA64375.1"/>
    <property type="molecule type" value="Genomic_DNA"/>
</dbReference>
<keyword evidence="13 18" id="KW-0472">Membrane</keyword>
<evidence type="ECO:0000256" key="5">
    <source>
        <dbReference type="ARBA" id="ARBA00022782"/>
    </source>
</evidence>
<dbReference type="EC" id="1.3.1.22" evidence="18"/>
<keyword evidence="11" id="KW-0560">Oxidoreductase</keyword>
<comment type="catalytic activity">
    <reaction evidence="15">
        <text>5alpha-pregnane-3,20-dione + NADP(+) = progesterone + NADPH + H(+)</text>
        <dbReference type="Rhea" id="RHEA:21952"/>
        <dbReference type="ChEBI" id="CHEBI:15378"/>
        <dbReference type="ChEBI" id="CHEBI:17026"/>
        <dbReference type="ChEBI" id="CHEBI:28952"/>
        <dbReference type="ChEBI" id="CHEBI:57783"/>
        <dbReference type="ChEBI" id="CHEBI:58349"/>
        <dbReference type="EC" id="1.3.1.22"/>
    </reaction>
    <physiologicalReaction direction="right-to-left" evidence="15">
        <dbReference type="Rhea" id="RHEA:21954"/>
    </physiologicalReaction>
</comment>
<keyword evidence="12" id="KW-0443">Lipid metabolism</keyword>
<evidence type="ECO:0000256" key="17">
    <source>
        <dbReference type="ARBA" id="ARBA00049397"/>
    </source>
</evidence>
<keyword evidence="6" id="KW-0256">Endoplasmic reticulum</keyword>
<keyword evidence="4 18" id="KW-0812">Transmembrane</keyword>
<evidence type="ECO:0000256" key="8">
    <source>
        <dbReference type="ARBA" id="ARBA00022857"/>
    </source>
</evidence>
<evidence type="ECO:0000313" key="21">
    <source>
        <dbReference type="Proteomes" id="UP000215902"/>
    </source>
</evidence>
<organism evidence="20 21">
    <name type="scientific">Macrostomum lignano</name>
    <dbReference type="NCBI Taxonomy" id="282301"/>
    <lineage>
        <taxon>Eukaryota</taxon>
        <taxon>Metazoa</taxon>
        <taxon>Spiralia</taxon>
        <taxon>Lophotrochozoa</taxon>
        <taxon>Platyhelminthes</taxon>
        <taxon>Rhabditophora</taxon>
        <taxon>Macrostomorpha</taxon>
        <taxon>Macrostomida</taxon>
        <taxon>Macrostomidae</taxon>
        <taxon>Macrostomum</taxon>
    </lineage>
</organism>
<evidence type="ECO:0000313" key="20">
    <source>
        <dbReference type="EMBL" id="PAA64375.1"/>
    </source>
</evidence>
<keyword evidence="9" id="KW-0726">Sexual differentiation</keyword>
<dbReference type="OrthoDB" id="5788137at2759"/>
<feature type="transmembrane region" description="Helical" evidence="18">
    <location>
        <begin position="139"/>
        <end position="160"/>
    </location>
</feature>
<evidence type="ECO:0000256" key="13">
    <source>
        <dbReference type="ARBA" id="ARBA00023136"/>
    </source>
</evidence>
<evidence type="ECO:0000256" key="9">
    <source>
        <dbReference type="ARBA" id="ARBA00022928"/>
    </source>
</evidence>
<dbReference type="InterPro" id="IPR016636">
    <property type="entry name" value="3-oxo-5-alpha-steroid_4-DH"/>
</dbReference>
<dbReference type="PANTHER" id="PTHR10556:SF57">
    <property type="entry name" value="3-OXO-5-ALPHA-STEROID 4-DEHYDROGENASE 1"/>
    <property type="match status" value="1"/>
</dbReference>
<comment type="catalytic activity">
    <reaction evidence="17">
        <text>17beta-hydroxy-5alpha-androstan-3-one + NADP(+) = testosterone + NADPH + H(+)</text>
        <dbReference type="Rhea" id="RHEA:50820"/>
        <dbReference type="ChEBI" id="CHEBI:15378"/>
        <dbReference type="ChEBI" id="CHEBI:16330"/>
        <dbReference type="ChEBI" id="CHEBI:17347"/>
        <dbReference type="ChEBI" id="CHEBI:57783"/>
        <dbReference type="ChEBI" id="CHEBI:58349"/>
        <dbReference type="EC" id="1.3.1.22"/>
    </reaction>
    <physiologicalReaction direction="right-to-left" evidence="17">
        <dbReference type="Rhea" id="RHEA:50822"/>
    </physiologicalReaction>
</comment>
<dbReference type="Proteomes" id="UP000215902">
    <property type="component" value="Unassembled WGS sequence"/>
</dbReference>
<gene>
    <name evidence="20" type="ORF">BOX15_Mlig017916g3</name>
</gene>
<protein>
    <recommendedName>
        <fullName evidence="18">3-oxo-5alpha-steroid 4-dehydrogenase (NADP(+))</fullName>
        <ecNumber evidence="18">1.3.1.22</ecNumber>
    </recommendedName>
</protein>
<accession>A0A267ES51</accession>
<dbReference type="STRING" id="282301.A0A267ES51"/>
<dbReference type="GO" id="GO:0047751">
    <property type="term" value="F:3-oxo-5-alpha-steroid 4-dehydrogenase (NADP+) activity"/>
    <property type="evidence" value="ECO:0007669"/>
    <property type="project" value="UniProtKB-EC"/>
</dbReference>
<dbReference type="PIRSF" id="PIRSF015596">
    <property type="entry name" value="5_alpha-SR2"/>
    <property type="match status" value="1"/>
</dbReference>
<dbReference type="Gene3D" id="1.20.120.1630">
    <property type="match status" value="1"/>
</dbReference>
<evidence type="ECO:0000256" key="4">
    <source>
        <dbReference type="ARBA" id="ARBA00022692"/>
    </source>
</evidence>
<name>A0A267ES51_9PLAT</name>
<feature type="transmembrane region" description="Helical" evidence="18">
    <location>
        <begin position="48"/>
        <end position="71"/>
    </location>
</feature>